<evidence type="ECO:0000313" key="3">
    <source>
        <dbReference type="Proteomes" id="UP000245341"/>
    </source>
</evidence>
<dbReference type="SUPFAM" id="SSF48726">
    <property type="entry name" value="Immunoglobulin"/>
    <property type="match status" value="3"/>
</dbReference>
<dbReference type="GO" id="GO:0030424">
    <property type="term" value="C:axon"/>
    <property type="evidence" value="ECO:0007669"/>
    <property type="project" value="TreeGrafter"/>
</dbReference>
<protein>
    <submittedName>
        <fullName evidence="4">Protein sidekick-1-like</fullName>
    </submittedName>
</protein>
<dbReference type="PANTHER" id="PTHR10075:SF100">
    <property type="entry name" value="FASCICLIN-2"/>
    <property type="match status" value="1"/>
</dbReference>
<dbReference type="PANTHER" id="PTHR10075">
    <property type="entry name" value="BASIGIN RELATED"/>
    <property type="match status" value="1"/>
</dbReference>
<dbReference type="KEGG" id="lww:115937181"/>
<dbReference type="InterPro" id="IPR036179">
    <property type="entry name" value="Ig-like_dom_sf"/>
</dbReference>
<keyword evidence="1" id="KW-0393">Immunoglobulin domain</keyword>
<gene>
    <name evidence="4" type="primary">LOC115937181</name>
</gene>
<dbReference type="FunFam" id="2.60.40.10:FF:000237">
    <property type="entry name" value="Sidekick cell adhesion molecule 2"/>
    <property type="match status" value="1"/>
</dbReference>
<dbReference type="SMART" id="SM00409">
    <property type="entry name" value="IG"/>
    <property type="match status" value="3"/>
</dbReference>
<dbReference type="InterPro" id="IPR003598">
    <property type="entry name" value="Ig_sub2"/>
</dbReference>
<dbReference type="OrthoDB" id="9804196at2759"/>
<dbReference type="InterPro" id="IPR013098">
    <property type="entry name" value="Ig_I-set"/>
</dbReference>
<feature type="domain" description="Ig-like" evidence="2">
    <location>
        <begin position="1"/>
        <end position="69"/>
    </location>
</feature>
<reference evidence="4" key="1">
    <citation type="submission" date="2025-08" db="UniProtKB">
        <authorList>
            <consortium name="RefSeq"/>
        </authorList>
    </citation>
    <scope>IDENTIFICATION</scope>
    <source>
        <tissue evidence="4">Liver</tissue>
    </source>
</reference>
<dbReference type="RefSeq" id="XP_030874581.1">
    <property type="nucleotide sequence ID" value="XM_031018721.1"/>
</dbReference>
<dbReference type="SMART" id="SM00408">
    <property type="entry name" value="IGc2"/>
    <property type="match status" value="3"/>
</dbReference>
<dbReference type="GO" id="GO:0007156">
    <property type="term" value="P:homophilic cell adhesion via plasma membrane adhesion molecules"/>
    <property type="evidence" value="ECO:0007669"/>
    <property type="project" value="TreeGrafter"/>
</dbReference>
<dbReference type="Gene3D" id="2.60.40.10">
    <property type="entry name" value="Immunoglobulins"/>
    <property type="match status" value="3"/>
</dbReference>
<evidence type="ECO:0000313" key="4">
    <source>
        <dbReference type="RefSeq" id="XP_030874581.1"/>
    </source>
</evidence>
<proteinExistence type="predicted"/>
<organism evidence="3 4">
    <name type="scientific">Leptonychotes weddellii</name>
    <name type="common">Weddell seal</name>
    <name type="synonym">Otaria weddellii</name>
    <dbReference type="NCBI Taxonomy" id="9713"/>
    <lineage>
        <taxon>Eukaryota</taxon>
        <taxon>Metazoa</taxon>
        <taxon>Chordata</taxon>
        <taxon>Craniata</taxon>
        <taxon>Vertebrata</taxon>
        <taxon>Euteleostomi</taxon>
        <taxon>Mammalia</taxon>
        <taxon>Eutheria</taxon>
        <taxon>Laurasiatheria</taxon>
        <taxon>Carnivora</taxon>
        <taxon>Caniformia</taxon>
        <taxon>Pinnipedia</taxon>
        <taxon>Phocidae</taxon>
        <taxon>Monachinae</taxon>
        <taxon>Lobodontini</taxon>
        <taxon>Leptonychotes</taxon>
    </lineage>
</organism>
<dbReference type="GO" id="GO:0007411">
    <property type="term" value="P:axon guidance"/>
    <property type="evidence" value="ECO:0007669"/>
    <property type="project" value="TreeGrafter"/>
</dbReference>
<dbReference type="InterPro" id="IPR007110">
    <property type="entry name" value="Ig-like_dom"/>
</dbReference>
<dbReference type="InterPro" id="IPR013783">
    <property type="entry name" value="Ig-like_fold"/>
</dbReference>
<accession>A0A7F8Q248</accession>
<keyword evidence="3" id="KW-1185">Reference proteome</keyword>
<dbReference type="AlphaFoldDB" id="A0A7F8Q248"/>
<name>A0A7F8Q248_LEPWE</name>
<feature type="domain" description="Ig-like" evidence="2">
    <location>
        <begin position="167"/>
        <end position="256"/>
    </location>
</feature>
<evidence type="ECO:0000256" key="1">
    <source>
        <dbReference type="ARBA" id="ARBA00023319"/>
    </source>
</evidence>
<dbReference type="PROSITE" id="PS50835">
    <property type="entry name" value="IG_LIKE"/>
    <property type="match status" value="3"/>
</dbReference>
<dbReference type="InterPro" id="IPR003599">
    <property type="entry name" value="Ig_sub"/>
</dbReference>
<sequence length="267" mass="28977">MAESGVPLPTLQWYKDAISISKLQNPRYKMLSSGGLRIQKLRPEDSGIFQCFASNEGGEIQTYTYLDVTNVVPAFTQLPVDTTVTDGMMAVLRCEVSGAPKPAITWRRGKHILASGSVRIPRFMLLESGGLQIAPVFIQDAGNYTCYAANTEGSLNASAVLTVWNRTSIVNPPEDRVVIKGTTATLRCGATHDPRIALRYVWKKDNAVITPSSSSRVVVEKDGSLLISQTWSGDIGDYTCEIVSEGGNDSRTARLEVISTVSCPDSK</sequence>
<dbReference type="GO" id="GO:0070593">
    <property type="term" value="P:dendrite self-avoidance"/>
    <property type="evidence" value="ECO:0007669"/>
    <property type="project" value="TreeGrafter"/>
</dbReference>
<evidence type="ECO:0000259" key="2">
    <source>
        <dbReference type="PROSITE" id="PS50835"/>
    </source>
</evidence>
<dbReference type="Pfam" id="PF07679">
    <property type="entry name" value="I-set"/>
    <property type="match status" value="3"/>
</dbReference>
<dbReference type="GO" id="GO:0005886">
    <property type="term" value="C:plasma membrane"/>
    <property type="evidence" value="ECO:0007669"/>
    <property type="project" value="TreeGrafter"/>
</dbReference>
<dbReference type="GO" id="GO:0098632">
    <property type="term" value="F:cell-cell adhesion mediator activity"/>
    <property type="evidence" value="ECO:0007669"/>
    <property type="project" value="TreeGrafter"/>
</dbReference>
<dbReference type="GeneID" id="115937181"/>
<feature type="domain" description="Ig-like" evidence="2">
    <location>
        <begin position="73"/>
        <end position="162"/>
    </location>
</feature>
<dbReference type="FunFam" id="2.60.40.10:FF:000236">
    <property type="entry name" value="Sidekick cell adhesion molecule 2"/>
    <property type="match status" value="1"/>
</dbReference>
<dbReference type="Proteomes" id="UP000245341">
    <property type="component" value="Unplaced"/>
</dbReference>
<dbReference type="FunFam" id="2.60.40.10:FF:000485">
    <property type="entry name" value="Sidekick cell adhesion molecule 2"/>
    <property type="match status" value="1"/>
</dbReference>